<comment type="caution">
    <text evidence="2">The sequence shown here is derived from an EMBL/GenBank/DDBJ whole genome shotgun (WGS) entry which is preliminary data.</text>
</comment>
<accession>A0AA36H421</accession>
<organism evidence="2 3">
    <name type="scientific">Cylicocyclus nassatus</name>
    <name type="common">Nematode worm</name>
    <dbReference type="NCBI Taxonomy" id="53992"/>
    <lineage>
        <taxon>Eukaryota</taxon>
        <taxon>Metazoa</taxon>
        <taxon>Ecdysozoa</taxon>
        <taxon>Nematoda</taxon>
        <taxon>Chromadorea</taxon>
        <taxon>Rhabditida</taxon>
        <taxon>Rhabditina</taxon>
        <taxon>Rhabditomorpha</taxon>
        <taxon>Strongyloidea</taxon>
        <taxon>Strongylidae</taxon>
        <taxon>Cylicocyclus</taxon>
    </lineage>
</organism>
<feature type="signal peptide" evidence="1">
    <location>
        <begin position="1"/>
        <end position="15"/>
    </location>
</feature>
<evidence type="ECO:0000256" key="1">
    <source>
        <dbReference type="SAM" id="SignalP"/>
    </source>
</evidence>
<dbReference type="AlphaFoldDB" id="A0AA36H421"/>
<reference evidence="2" key="1">
    <citation type="submission" date="2023-07" db="EMBL/GenBank/DDBJ databases">
        <authorList>
            <consortium name="CYATHOMIX"/>
        </authorList>
    </citation>
    <scope>NUCLEOTIDE SEQUENCE</scope>
    <source>
        <strain evidence="2">N/A</strain>
    </source>
</reference>
<evidence type="ECO:0000313" key="2">
    <source>
        <dbReference type="EMBL" id="CAJ0603360.1"/>
    </source>
</evidence>
<keyword evidence="3" id="KW-1185">Reference proteome</keyword>
<evidence type="ECO:0000313" key="3">
    <source>
        <dbReference type="Proteomes" id="UP001176961"/>
    </source>
</evidence>
<sequence length="109" mass="12589">MLIILIAVLFAPVLARISHHCNEVRVETEVEAERRRIYEHCTEVCDEQQAYGIFCADCHIPYEGYGCLRRRREVELNCIMDCDVMLPDRTAQLRCLESCGLPISPKFSL</sequence>
<protein>
    <submittedName>
        <fullName evidence="2">Uncharacterized protein</fullName>
    </submittedName>
</protein>
<feature type="chain" id="PRO_5041304640" evidence="1">
    <location>
        <begin position="16"/>
        <end position="109"/>
    </location>
</feature>
<dbReference type="Proteomes" id="UP001176961">
    <property type="component" value="Unassembled WGS sequence"/>
</dbReference>
<proteinExistence type="predicted"/>
<gene>
    <name evidence="2" type="ORF">CYNAS_LOCUS15343</name>
</gene>
<dbReference type="EMBL" id="CATQJL010000305">
    <property type="protein sequence ID" value="CAJ0603360.1"/>
    <property type="molecule type" value="Genomic_DNA"/>
</dbReference>
<keyword evidence="1" id="KW-0732">Signal</keyword>
<name>A0AA36H421_CYLNA</name>